<gene>
    <name evidence="1" type="primary">ndhC</name>
</gene>
<accession>A0A6C0UBG8</accession>
<name>A0A6C0UBG8_9TRAC</name>
<dbReference type="EMBL" id="MN894555">
    <property type="protein sequence ID" value="QIB71423.1"/>
    <property type="molecule type" value="Genomic_DNA"/>
</dbReference>
<dbReference type="AlphaFoldDB" id="A0A6C0UBG8"/>
<protein>
    <submittedName>
        <fullName evidence="1">NADH-plastoquinone oxidoreductase subunit 3</fullName>
    </submittedName>
</protein>
<reference evidence="1" key="1">
    <citation type="submission" date="2019-12" db="EMBL/GenBank/DDBJ databases">
        <title>The complete chloroplast genome of Selaginella tamariscina (Beauv.) Spring (Selaginellaceae).</title>
        <authorList>
            <person name="Park J."/>
            <person name="Park C.-H."/>
            <person name="Kim Y."/>
        </authorList>
    </citation>
    <scope>NUCLEOTIDE SEQUENCE</scope>
    <source>
        <strain evidence="1">KR</strain>
    </source>
</reference>
<proteinExistence type="predicted"/>
<keyword evidence="1" id="KW-0150">Chloroplast</keyword>
<evidence type="ECO:0000313" key="1">
    <source>
        <dbReference type="EMBL" id="QIB71423.1"/>
    </source>
</evidence>
<sequence length="114" mass="12567">MLEHDPFLSSPLLVNPILLVDHSAAPLHPPARGQKSFSVVTNRVWNLWAPRPSSRFPSYYMLAPVPFVSDAKKVSRLSCASFHESSISAFIEVCTSATTIASWDLARGALEWSV</sequence>
<organism evidence="1">
    <name type="scientific">Selaginella tamariscina</name>
    <dbReference type="NCBI Taxonomy" id="137178"/>
    <lineage>
        <taxon>Eukaryota</taxon>
        <taxon>Viridiplantae</taxon>
        <taxon>Streptophyta</taxon>
        <taxon>Embryophyta</taxon>
        <taxon>Tracheophyta</taxon>
        <taxon>Lycopodiopsida</taxon>
        <taxon>Selaginellales</taxon>
        <taxon>Selaginellaceae</taxon>
        <taxon>Selaginella</taxon>
    </lineage>
</organism>
<geneLocation type="chloroplast" evidence="1"/>
<keyword evidence="1" id="KW-0934">Plastid</keyword>